<dbReference type="RefSeq" id="WP_016456946.1">
    <property type="nucleotide sequence ID" value="NZ_CAMYCO010000031.1"/>
</dbReference>
<organism evidence="2 3">
    <name type="scientific">Corynebacterium pyruviciproducens</name>
    <dbReference type="NCBI Taxonomy" id="598660"/>
    <lineage>
        <taxon>Bacteria</taxon>
        <taxon>Bacillati</taxon>
        <taxon>Actinomycetota</taxon>
        <taxon>Actinomycetes</taxon>
        <taxon>Mycobacteriales</taxon>
        <taxon>Corynebacteriaceae</taxon>
        <taxon>Corynebacterium</taxon>
    </lineage>
</organism>
<dbReference type="AlphaFoldDB" id="A0AAF0YQ89"/>
<proteinExistence type="predicted"/>
<dbReference type="EMBL" id="CP136958">
    <property type="protein sequence ID" value="WOT01364.1"/>
    <property type="molecule type" value="Genomic_DNA"/>
</dbReference>
<keyword evidence="1" id="KW-0812">Transmembrane</keyword>
<name>A0AAF0YQ89_9CORY</name>
<dbReference type="InterPro" id="IPR024495">
    <property type="entry name" value="DUF2771"/>
</dbReference>
<dbReference type="Pfam" id="PF10969">
    <property type="entry name" value="DUF2771"/>
    <property type="match status" value="1"/>
</dbReference>
<keyword evidence="1" id="KW-1133">Transmembrane helix</keyword>
<reference evidence="2" key="1">
    <citation type="submission" date="2017-12" db="EMBL/GenBank/DDBJ databases">
        <authorList>
            <person name="Thomas-White K."/>
            <person name="Wolfe A.J."/>
        </authorList>
    </citation>
    <scope>NUCLEOTIDE SEQUENCE</scope>
    <source>
        <strain evidence="2">UMB0763</strain>
    </source>
</reference>
<evidence type="ECO:0000313" key="3">
    <source>
        <dbReference type="Proteomes" id="UP000234560"/>
    </source>
</evidence>
<feature type="transmembrane region" description="Helical" evidence="1">
    <location>
        <begin position="12"/>
        <end position="35"/>
    </location>
</feature>
<sequence length="170" mass="18385">MARRKNSIKNVALMAGLFIVAVAVVLGVILGVSAVRDHQSYVDPASLRTTLTIDSTATEVAPYAVCEIGASGEDCDGTVFTTDFSSAEKITVTVPEDVSDHDWSLLAIYDDPAKNDEHYFRSTDPNEVEIPATKDTAKLMVVEVSSMQVQRDGKEETPVVVTWSMADDEA</sequence>
<protein>
    <submittedName>
        <fullName evidence="2">DUF2771 domain-containing protein</fullName>
    </submittedName>
</protein>
<reference evidence="2" key="2">
    <citation type="submission" date="2023-10" db="EMBL/GenBank/DDBJ databases">
        <authorList>
            <person name="Choi B."/>
        </authorList>
    </citation>
    <scope>NUCLEOTIDE SEQUENCE</scope>
    <source>
        <strain evidence="2">UMB0763</strain>
    </source>
</reference>
<keyword evidence="1" id="KW-0472">Membrane</keyword>
<accession>A0AAF0YQ89</accession>
<dbReference type="KEGG" id="cpyr:CYJ47_08755"/>
<evidence type="ECO:0000313" key="2">
    <source>
        <dbReference type="EMBL" id="WOT01364.1"/>
    </source>
</evidence>
<gene>
    <name evidence="2" type="ORF">CYJ47_08755</name>
</gene>
<dbReference type="Proteomes" id="UP000234560">
    <property type="component" value="Chromosome"/>
</dbReference>
<evidence type="ECO:0000256" key="1">
    <source>
        <dbReference type="SAM" id="Phobius"/>
    </source>
</evidence>